<reference evidence="1 2" key="1">
    <citation type="journal article" date="2019" name="Int. J. Syst. Evol. Microbiol.">
        <title>The Global Catalogue of Microorganisms (GCM) 10K type strain sequencing project: providing services to taxonomists for standard genome sequencing and annotation.</title>
        <authorList>
            <consortium name="The Broad Institute Genomics Platform"/>
            <consortium name="The Broad Institute Genome Sequencing Center for Infectious Disease"/>
            <person name="Wu L."/>
            <person name="Ma J."/>
        </authorList>
    </citation>
    <scope>NUCLEOTIDE SEQUENCE [LARGE SCALE GENOMIC DNA]</scope>
    <source>
        <strain evidence="1 2">JCM 14303</strain>
    </source>
</reference>
<comment type="caution">
    <text evidence="1">The sequence shown here is derived from an EMBL/GenBank/DDBJ whole genome shotgun (WGS) entry which is preliminary data.</text>
</comment>
<accession>A0ABN2B434</accession>
<proteinExistence type="predicted"/>
<dbReference type="Proteomes" id="UP001500363">
    <property type="component" value="Unassembled WGS sequence"/>
</dbReference>
<gene>
    <name evidence="1" type="ORF">GCM10009741_38530</name>
</gene>
<dbReference type="EMBL" id="BAAANC010000002">
    <property type="protein sequence ID" value="GAA1532477.1"/>
    <property type="molecule type" value="Genomic_DNA"/>
</dbReference>
<keyword evidence="2" id="KW-1185">Reference proteome</keyword>
<evidence type="ECO:0000313" key="2">
    <source>
        <dbReference type="Proteomes" id="UP001500363"/>
    </source>
</evidence>
<protein>
    <submittedName>
        <fullName evidence="1">Uncharacterized protein</fullName>
    </submittedName>
</protein>
<evidence type="ECO:0000313" key="1">
    <source>
        <dbReference type="EMBL" id="GAA1532477.1"/>
    </source>
</evidence>
<sequence length="303" mass="32332">MTIHHPPERASGNNCALAPLTEPQAAHLVRLALDAAREHGLRATFDGTDALVLSPGPLNSALVAGLSNLARIVATEHPHRWPQLVSDHFDRLGEHLSHGPPVPPSDPVRDLVARLVPTTSLPPAWTAGTPEFLPGLLAVPATHDEGVVTLHLDPGDFGMTRAEALDAALANLRRLPDQVEYVDHDGATIAVIGGSSFAASRALVLDTVLRETLRVENPQYGVLVALPARSLLLVHVVTDLTILPALAVMLGLSLRAHTIQPGPLTPWIQYVTDSTWQPATTQPKDLEAIHLTPALQALTRTLS</sequence>
<name>A0ABN2B434_9ACTN</name>
<organism evidence="1 2">
    <name type="scientific">Kribbella lupini</name>
    <dbReference type="NCBI Taxonomy" id="291602"/>
    <lineage>
        <taxon>Bacteria</taxon>
        <taxon>Bacillati</taxon>
        <taxon>Actinomycetota</taxon>
        <taxon>Actinomycetes</taxon>
        <taxon>Propionibacteriales</taxon>
        <taxon>Kribbellaceae</taxon>
        <taxon>Kribbella</taxon>
    </lineage>
</organism>
<dbReference type="RefSeq" id="WP_344175807.1">
    <property type="nucleotide sequence ID" value="NZ_BAAANC010000002.1"/>
</dbReference>